<name>A0A9W3AE98_BIOGL</name>
<dbReference type="PRINTS" id="PR00237">
    <property type="entry name" value="GPCRRHODOPSN"/>
</dbReference>
<feature type="transmembrane region" description="Helical" evidence="9">
    <location>
        <begin position="69"/>
        <end position="91"/>
    </location>
</feature>
<evidence type="ECO:0000313" key="13">
    <source>
        <dbReference type="RefSeq" id="XP_055885530.1"/>
    </source>
</evidence>
<dbReference type="GeneID" id="106076951"/>
<dbReference type="OMA" id="RYFVIVM"/>
<keyword evidence="3 9" id="KW-1133">Transmembrane helix</keyword>
<evidence type="ECO:0000256" key="5">
    <source>
        <dbReference type="ARBA" id="ARBA00023136"/>
    </source>
</evidence>
<dbReference type="OrthoDB" id="2132067at2759"/>
<dbReference type="RefSeq" id="XP_055885530.1">
    <property type="nucleotide sequence ID" value="XM_056029555.1"/>
</dbReference>
<feature type="transmembrane region" description="Helical" evidence="9">
    <location>
        <begin position="103"/>
        <end position="123"/>
    </location>
</feature>
<reference evidence="12 13" key="1">
    <citation type="submission" date="2025-04" db="UniProtKB">
        <authorList>
            <consortium name="RefSeq"/>
        </authorList>
    </citation>
    <scope>IDENTIFICATION</scope>
</reference>
<proteinExistence type="inferred from homology"/>
<dbReference type="PROSITE" id="PS50262">
    <property type="entry name" value="G_PROTEIN_RECEP_F1_2"/>
    <property type="match status" value="1"/>
</dbReference>
<evidence type="ECO:0000313" key="14">
    <source>
        <dbReference type="RefSeq" id="XP_055885531.1"/>
    </source>
</evidence>
<dbReference type="Proteomes" id="UP001165740">
    <property type="component" value="Chromosome 5"/>
</dbReference>
<evidence type="ECO:0000313" key="12">
    <source>
        <dbReference type="RefSeq" id="XP_055885529.1"/>
    </source>
</evidence>
<sequence>MNETTAATFPLDYLTSHVTQGLNVSDINQSHARNIGADNEQQGRFYYEDDNIQNLLKPWIHEPHFIPTVAVYGVTFLLGLVGNSLVIFAMVGDRKSRSVTASFMVSLAVADLLFLLVCVPYESAKYFIGHWHNGAVLCKMSGAVEMLSALASVLNLIAVSVERYIVIVHPMKARSWCTVENTKKMLPCVWVVALGLSAPTLYVWDVEKSVFYNSYTTVTIIMCADVGVGNKDRLIYAIYQLLVMFGFPVIVLFFCYVFVIHALWLSSRRLMQMTSHDSSYSTVSTIEETNEAAHGHSPCPQRHCHIRSRRSMLNKATREHSAEVFRARKQVIKMLITIIMAFLLCWGPKLMLSVLIKLRYSWLFERPAFFIKIVINVLPFVHSCINPVIYGFMSRSFRTRMKCACRAFVYRKTHPSAVLGKRLLSGSDLELDTRSTNGTVHTKISLRQGSSSHSDT</sequence>
<dbReference type="SUPFAM" id="SSF81321">
    <property type="entry name" value="Family A G protein-coupled receptor-like"/>
    <property type="match status" value="1"/>
</dbReference>
<feature type="transmembrane region" description="Helical" evidence="9">
    <location>
        <begin position="335"/>
        <end position="356"/>
    </location>
</feature>
<evidence type="ECO:0000256" key="9">
    <source>
        <dbReference type="SAM" id="Phobius"/>
    </source>
</evidence>
<keyword evidence="7 8" id="KW-0807">Transducer</keyword>
<gene>
    <name evidence="12 13 14" type="primary">LOC106076951</name>
</gene>
<dbReference type="Pfam" id="PF00001">
    <property type="entry name" value="7tm_1"/>
    <property type="match status" value="1"/>
</dbReference>
<evidence type="ECO:0000313" key="11">
    <source>
        <dbReference type="Proteomes" id="UP001165740"/>
    </source>
</evidence>
<feature type="transmembrane region" description="Helical" evidence="9">
    <location>
        <begin position="368"/>
        <end position="392"/>
    </location>
</feature>
<evidence type="ECO:0000256" key="3">
    <source>
        <dbReference type="ARBA" id="ARBA00022989"/>
    </source>
</evidence>
<dbReference type="Gene3D" id="1.20.1070.10">
    <property type="entry name" value="Rhodopsin 7-helix transmembrane proteins"/>
    <property type="match status" value="1"/>
</dbReference>
<dbReference type="InterPro" id="IPR017452">
    <property type="entry name" value="GPCR_Rhodpsn_7TM"/>
</dbReference>
<feature type="transmembrane region" description="Helical" evidence="9">
    <location>
        <begin position="237"/>
        <end position="265"/>
    </location>
</feature>
<dbReference type="PANTHER" id="PTHR45695">
    <property type="entry name" value="LEUCOKININ RECEPTOR-RELATED"/>
    <property type="match status" value="1"/>
</dbReference>
<evidence type="ECO:0000256" key="8">
    <source>
        <dbReference type="RuleBase" id="RU000688"/>
    </source>
</evidence>
<accession>A0A9W3AE98</accession>
<dbReference type="AlphaFoldDB" id="A0A9W3AE98"/>
<evidence type="ECO:0000259" key="10">
    <source>
        <dbReference type="PROSITE" id="PS50262"/>
    </source>
</evidence>
<organism evidence="11 14">
    <name type="scientific">Biomphalaria glabrata</name>
    <name type="common">Bloodfluke planorb</name>
    <name type="synonym">Freshwater snail</name>
    <dbReference type="NCBI Taxonomy" id="6526"/>
    <lineage>
        <taxon>Eukaryota</taxon>
        <taxon>Metazoa</taxon>
        <taxon>Spiralia</taxon>
        <taxon>Lophotrochozoa</taxon>
        <taxon>Mollusca</taxon>
        <taxon>Gastropoda</taxon>
        <taxon>Heterobranchia</taxon>
        <taxon>Euthyneura</taxon>
        <taxon>Panpulmonata</taxon>
        <taxon>Hygrophila</taxon>
        <taxon>Lymnaeoidea</taxon>
        <taxon>Planorbidae</taxon>
        <taxon>Biomphalaria</taxon>
    </lineage>
</organism>
<feature type="domain" description="G-protein coupled receptors family 1 profile" evidence="10">
    <location>
        <begin position="82"/>
        <end position="390"/>
    </location>
</feature>
<keyword evidence="6 8" id="KW-0675">Receptor</keyword>
<keyword evidence="5 9" id="KW-0472">Membrane</keyword>
<keyword evidence="11" id="KW-1185">Reference proteome</keyword>
<keyword evidence="2 8" id="KW-0812">Transmembrane</keyword>
<dbReference type="GO" id="GO:0005886">
    <property type="term" value="C:plasma membrane"/>
    <property type="evidence" value="ECO:0007669"/>
    <property type="project" value="TreeGrafter"/>
</dbReference>
<keyword evidence="4 8" id="KW-0297">G-protein coupled receptor</keyword>
<dbReference type="RefSeq" id="XP_055885531.1">
    <property type="nucleotide sequence ID" value="XM_056029556.1"/>
</dbReference>
<dbReference type="RefSeq" id="XP_055885529.1">
    <property type="nucleotide sequence ID" value="XM_056029554.1"/>
</dbReference>
<comment type="subcellular location">
    <subcellularLocation>
        <location evidence="1">Membrane</location>
        <topology evidence="1">Multi-pass membrane protein</topology>
    </subcellularLocation>
</comment>
<feature type="transmembrane region" description="Helical" evidence="9">
    <location>
        <begin position="143"/>
        <end position="165"/>
    </location>
</feature>
<feature type="transmembrane region" description="Helical" evidence="9">
    <location>
        <begin position="185"/>
        <end position="204"/>
    </location>
</feature>
<evidence type="ECO:0000256" key="7">
    <source>
        <dbReference type="ARBA" id="ARBA00023224"/>
    </source>
</evidence>
<protein>
    <submittedName>
        <fullName evidence="12 13">QRFP-like peptide receptor</fullName>
    </submittedName>
</protein>
<evidence type="ECO:0000256" key="6">
    <source>
        <dbReference type="ARBA" id="ARBA00023170"/>
    </source>
</evidence>
<comment type="similarity">
    <text evidence="8">Belongs to the G-protein coupled receptor 1 family.</text>
</comment>
<dbReference type="PANTHER" id="PTHR45695:SF22">
    <property type="entry name" value="G-PROTEIN COUPLED RECEPTORS FAMILY 1 PROFILE DOMAIN-CONTAINING PROTEIN"/>
    <property type="match status" value="1"/>
</dbReference>
<dbReference type="InterPro" id="IPR000276">
    <property type="entry name" value="GPCR_Rhodpsn"/>
</dbReference>
<evidence type="ECO:0000256" key="4">
    <source>
        <dbReference type="ARBA" id="ARBA00023040"/>
    </source>
</evidence>
<evidence type="ECO:0000256" key="1">
    <source>
        <dbReference type="ARBA" id="ARBA00004141"/>
    </source>
</evidence>
<dbReference type="GO" id="GO:0004930">
    <property type="term" value="F:G protein-coupled receptor activity"/>
    <property type="evidence" value="ECO:0007669"/>
    <property type="project" value="UniProtKB-KW"/>
</dbReference>
<evidence type="ECO:0000256" key="2">
    <source>
        <dbReference type="ARBA" id="ARBA00022692"/>
    </source>
</evidence>
<dbReference type="PROSITE" id="PS00237">
    <property type="entry name" value="G_PROTEIN_RECEP_F1_1"/>
    <property type="match status" value="1"/>
</dbReference>